<evidence type="ECO:0000313" key="1">
    <source>
        <dbReference type="EMBL" id="SCC42869.1"/>
    </source>
</evidence>
<proteinExistence type="predicted"/>
<protein>
    <submittedName>
        <fullName evidence="1">Uncharacterized protein</fullName>
    </submittedName>
</protein>
<sequence length="227" mass="25962">MDPDKYLLQTLAKRLMAQGYAIKLSPVKNELTVAGTLDIATTIIHSPDYHPSLLHLLVVTKNETYFPEGITENMIGTGSSLPDQVDMVVNNYLLTTFPAITDSFLDGHDPEIDFADSKNILWHPRPGSLTLQGKWTEEPAGEPILDLLKEKLQHTLPNKKLNWLKVHVNRFQDHEIIAECLLNNTPWPEGLEEVRCYARQWPHPGTFLGQKQFFLFRRCDQHDEKPL</sequence>
<dbReference type="Proteomes" id="UP000242818">
    <property type="component" value="Unassembled WGS sequence"/>
</dbReference>
<dbReference type="STRING" id="1335309.GA0116948_108106"/>
<organism evidence="1 2">
    <name type="scientific">Chitinophaga costaii</name>
    <dbReference type="NCBI Taxonomy" id="1335309"/>
    <lineage>
        <taxon>Bacteria</taxon>
        <taxon>Pseudomonadati</taxon>
        <taxon>Bacteroidota</taxon>
        <taxon>Chitinophagia</taxon>
        <taxon>Chitinophagales</taxon>
        <taxon>Chitinophagaceae</taxon>
        <taxon>Chitinophaga</taxon>
    </lineage>
</organism>
<dbReference type="OrthoDB" id="640499at2"/>
<dbReference type="InterPro" id="IPR045929">
    <property type="entry name" value="DUF6348"/>
</dbReference>
<evidence type="ECO:0000313" key="2">
    <source>
        <dbReference type="Proteomes" id="UP000242818"/>
    </source>
</evidence>
<keyword evidence="2" id="KW-1185">Reference proteome</keyword>
<dbReference type="EMBL" id="FMAR01000008">
    <property type="protein sequence ID" value="SCC42869.1"/>
    <property type="molecule type" value="Genomic_DNA"/>
</dbReference>
<reference evidence="1 2" key="1">
    <citation type="submission" date="2016-08" db="EMBL/GenBank/DDBJ databases">
        <authorList>
            <person name="Seilhamer J.J."/>
        </authorList>
    </citation>
    <scope>NUCLEOTIDE SEQUENCE [LARGE SCALE GENOMIC DNA]</scope>
    <source>
        <strain evidence="1 2">A37T2</strain>
    </source>
</reference>
<dbReference type="AlphaFoldDB" id="A0A1C4EH00"/>
<name>A0A1C4EH00_9BACT</name>
<dbReference type="RefSeq" id="WP_089712724.1">
    <property type="nucleotide sequence ID" value="NZ_FMAR01000008.1"/>
</dbReference>
<dbReference type="Pfam" id="PF19875">
    <property type="entry name" value="DUF6348"/>
    <property type="match status" value="1"/>
</dbReference>
<gene>
    <name evidence="1" type="ORF">GA0116948_108106</name>
</gene>
<accession>A0A1C4EH00</accession>